<comment type="caution">
    <text evidence="1">The sequence shown here is derived from an EMBL/GenBank/DDBJ whole genome shotgun (WGS) entry which is preliminary data.</text>
</comment>
<proteinExistence type="predicted"/>
<dbReference type="AlphaFoldDB" id="A0A921T028"/>
<dbReference type="EMBL" id="DYUB01000200">
    <property type="protein sequence ID" value="HJG96715.1"/>
    <property type="molecule type" value="Genomic_DNA"/>
</dbReference>
<gene>
    <name evidence="1" type="ORF">K8V90_06400</name>
</gene>
<name>A0A921T028_9FIRM</name>
<organism evidence="1 2">
    <name type="scientific">Romboutsia timonensis</name>
    <dbReference type="NCBI Taxonomy" id="1776391"/>
    <lineage>
        <taxon>Bacteria</taxon>
        <taxon>Bacillati</taxon>
        <taxon>Bacillota</taxon>
        <taxon>Clostridia</taxon>
        <taxon>Peptostreptococcales</taxon>
        <taxon>Peptostreptococcaceae</taxon>
        <taxon>Romboutsia</taxon>
    </lineage>
</organism>
<evidence type="ECO:0000313" key="1">
    <source>
        <dbReference type="EMBL" id="HJG96715.1"/>
    </source>
</evidence>
<sequence>MKRENQLLENKKMREEVVGRIEVLEQVGELLLLPNTEFATTEMVAKYYAEDIETIKKIVERHNDEIISDGYKVLTANELRDIKSLCQIKSRARSLAIFPKRAILRVGMLLRDSKIAKELRSRLLDIIHDSEQGQGNIETIINEISEEKQLMLQRIEAEMNGNFDEVCVINAKLFALKNKRISELEDEIKIITENSLTIKEARKVINRLVRIIAMKEFSGAFGKAYSELYSKVNYQLGINIKARNKKSNQSYIEVLTEEETFSVEKIVRTWANNIGIDVEKELKIS</sequence>
<reference evidence="1" key="1">
    <citation type="journal article" date="2021" name="PeerJ">
        <title>Extensive microbial diversity within the chicken gut microbiome revealed by metagenomics and culture.</title>
        <authorList>
            <person name="Gilroy R."/>
            <person name="Ravi A."/>
            <person name="Getino M."/>
            <person name="Pursley I."/>
            <person name="Horton D.L."/>
            <person name="Alikhan N.F."/>
            <person name="Baker D."/>
            <person name="Gharbi K."/>
            <person name="Hall N."/>
            <person name="Watson M."/>
            <person name="Adriaenssens E.M."/>
            <person name="Foster-Nyarko E."/>
            <person name="Jarju S."/>
            <person name="Secka A."/>
            <person name="Antonio M."/>
            <person name="Oren A."/>
            <person name="Chaudhuri R.R."/>
            <person name="La Ragione R."/>
            <person name="Hildebrand F."/>
            <person name="Pallen M.J."/>
        </authorList>
    </citation>
    <scope>NUCLEOTIDE SEQUENCE</scope>
    <source>
        <strain evidence="1">1277</strain>
    </source>
</reference>
<evidence type="ECO:0000313" key="2">
    <source>
        <dbReference type="Proteomes" id="UP000776700"/>
    </source>
</evidence>
<reference evidence="1" key="2">
    <citation type="submission" date="2021-09" db="EMBL/GenBank/DDBJ databases">
        <authorList>
            <person name="Gilroy R."/>
        </authorList>
    </citation>
    <scope>NUCLEOTIDE SEQUENCE</scope>
    <source>
        <strain evidence="1">1277</strain>
    </source>
</reference>
<protein>
    <submittedName>
        <fullName evidence="1">Uncharacterized protein</fullName>
    </submittedName>
</protein>
<dbReference type="Proteomes" id="UP000776700">
    <property type="component" value="Unassembled WGS sequence"/>
</dbReference>
<accession>A0A921T028</accession>